<dbReference type="EMBL" id="BAABEO010000019">
    <property type="protein sequence ID" value="GAA3689364.1"/>
    <property type="molecule type" value="Genomic_DNA"/>
</dbReference>
<gene>
    <name evidence="2" type="ORF">GCM10023081_28530</name>
</gene>
<comment type="caution">
    <text evidence="2">The sequence shown here is derived from an EMBL/GenBank/DDBJ whole genome shotgun (WGS) entry which is preliminary data.</text>
</comment>
<protein>
    <submittedName>
        <fullName evidence="2">Uncharacterized protein</fullName>
    </submittedName>
</protein>
<evidence type="ECO:0000256" key="1">
    <source>
        <dbReference type="SAM" id="MobiDB-lite"/>
    </source>
</evidence>
<organism evidence="2 3">
    <name type="scientific">Arthrobacter ginkgonis</name>
    <dbReference type="NCBI Taxonomy" id="1630594"/>
    <lineage>
        <taxon>Bacteria</taxon>
        <taxon>Bacillati</taxon>
        <taxon>Actinomycetota</taxon>
        <taxon>Actinomycetes</taxon>
        <taxon>Micrococcales</taxon>
        <taxon>Micrococcaceae</taxon>
        <taxon>Arthrobacter</taxon>
    </lineage>
</organism>
<sequence>MTRSAAERMVRAFMGPRSARARFVPCAQQSARVDFDTYGHTLARDVTHAGPERRRRVPGAGSMGSVQWDQFRGGVDRAARSADSSASR</sequence>
<feature type="region of interest" description="Disordered" evidence="1">
    <location>
        <begin position="47"/>
        <end position="88"/>
    </location>
</feature>
<accession>A0ABP7CF75</accession>
<dbReference type="Proteomes" id="UP001500752">
    <property type="component" value="Unassembled WGS sequence"/>
</dbReference>
<name>A0ABP7CF75_9MICC</name>
<evidence type="ECO:0000313" key="2">
    <source>
        <dbReference type="EMBL" id="GAA3689364.1"/>
    </source>
</evidence>
<evidence type="ECO:0000313" key="3">
    <source>
        <dbReference type="Proteomes" id="UP001500752"/>
    </source>
</evidence>
<proteinExistence type="predicted"/>
<reference evidence="3" key="1">
    <citation type="journal article" date="2019" name="Int. J. Syst. Evol. Microbiol.">
        <title>The Global Catalogue of Microorganisms (GCM) 10K type strain sequencing project: providing services to taxonomists for standard genome sequencing and annotation.</title>
        <authorList>
            <consortium name="The Broad Institute Genomics Platform"/>
            <consortium name="The Broad Institute Genome Sequencing Center for Infectious Disease"/>
            <person name="Wu L."/>
            <person name="Ma J."/>
        </authorList>
    </citation>
    <scope>NUCLEOTIDE SEQUENCE [LARGE SCALE GENOMIC DNA]</scope>
    <source>
        <strain evidence="3">JCM 30742</strain>
    </source>
</reference>
<keyword evidence="3" id="KW-1185">Reference proteome</keyword>